<evidence type="ECO:0000259" key="2">
    <source>
        <dbReference type="Pfam" id="PF13609"/>
    </source>
</evidence>
<keyword evidence="1" id="KW-0732">Signal</keyword>
<dbReference type="InterPro" id="IPR023614">
    <property type="entry name" value="Porin_dom_sf"/>
</dbReference>
<reference evidence="3 4" key="2">
    <citation type="journal article" date="2011" name="J. Bacteriol.">
        <title>Complete genome sequence of strain HTCC2503T of Parvularcula bermudensis, the type species of the order "Parvularculales" in the class Alphaproteobacteria.</title>
        <authorList>
            <person name="Oh H.M."/>
            <person name="Kang I."/>
            <person name="Vergin K.L."/>
            <person name="Kang D."/>
            <person name="Rhee K.H."/>
            <person name="Giovannoni S.J."/>
            <person name="Cho J.C."/>
        </authorList>
    </citation>
    <scope>NUCLEOTIDE SEQUENCE [LARGE SCALE GENOMIC DNA]</scope>
    <source>
        <strain evidence="4">ATCC BAA-594 / HTCC2503 / KCTC 12087</strain>
    </source>
</reference>
<dbReference type="Pfam" id="PF13609">
    <property type="entry name" value="Porin_4"/>
    <property type="match status" value="1"/>
</dbReference>
<accession>E0TFA2</accession>
<dbReference type="Proteomes" id="UP000001302">
    <property type="component" value="Chromosome"/>
</dbReference>
<dbReference type="eggNOG" id="COG3203">
    <property type="taxonomic scope" value="Bacteria"/>
</dbReference>
<dbReference type="GO" id="GO:0016020">
    <property type="term" value="C:membrane"/>
    <property type="evidence" value="ECO:0007669"/>
    <property type="project" value="InterPro"/>
</dbReference>
<organism evidence="3 4">
    <name type="scientific">Parvularcula bermudensis (strain ATCC BAA-594 / HTCC2503 / KCTC 12087)</name>
    <dbReference type="NCBI Taxonomy" id="314260"/>
    <lineage>
        <taxon>Bacteria</taxon>
        <taxon>Pseudomonadati</taxon>
        <taxon>Pseudomonadota</taxon>
        <taxon>Alphaproteobacteria</taxon>
        <taxon>Parvularculales</taxon>
        <taxon>Parvularculaceae</taxon>
        <taxon>Parvularcula</taxon>
    </lineage>
</organism>
<sequence>MMIAVKSAVSTVLAVSFIAVGSALAQADVDVDITGSATLVVGIVDGEADADADMRLGLSGSTILDNGLELGLSGNVRADGQQAPTAVAGGRYSSLTNGGTRGLGDDDQDLFLEGAYLFARGSFGSVHLGLDDGIASRLAVTAPTLFQSARINDWRTDLSGLNDVHTISDFSGHAPKITYMPPAGFLGGLIGQVQLGVSYAPKLAACDADLCAPVDGFATSADAAVLGEDRRWKDVVEAALYYQKALSSGADPLRLGVSASWLSADEEGEPGGTISSALLGDYHAYSLGVNLAYGQMVLGGSMKSTNASLNNDRDEDYLAFDAGVTYGLGEWNFMLGYGNANADRDAALLLGPPPPAVLTGRVDRETQTAQAGVSYVFDHGVTLGASAQLIESRKNDQLGGKEDSAAFLFESAIRF</sequence>
<dbReference type="Gene3D" id="2.40.160.10">
    <property type="entry name" value="Porin"/>
    <property type="match status" value="1"/>
</dbReference>
<dbReference type="InterPro" id="IPR033900">
    <property type="entry name" value="Gram_neg_porin_domain"/>
</dbReference>
<dbReference type="GO" id="GO:0015288">
    <property type="term" value="F:porin activity"/>
    <property type="evidence" value="ECO:0007669"/>
    <property type="project" value="InterPro"/>
</dbReference>
<dbReference type="HOGENOM" id="CLU_661966_0_0_5"/>
<feature type="domain" description="Porin" evidence="2">
    <location>
        <begin position="14"/>
        <end position="394"/>
    </location>
</feature>
<dbReference type="RefSeq" id="WP_013299994.1">
    <property type="nucleotide sequence ID" value="NC_014414.1"/>
</dbReference>
<dbReference type="OrthoDB" id="6758483at2"/>
<name>E0TFA2_PARBH</name>
<dbReference type="AlphaFoldDB" id="E0TFA2"/>
<reference evidence="4" key="1">
    <citation type="submission" date="2010-08" db="EMBL/GenBank/DDBJ databases">
        <title>Genome sequence of Parvularcula bermudensis HTCC2503.</title>
        <authorList>
            <person name="Kang D.-M."/>
            <person name="Oh H.-M."/>
            <person name="Cho J.-C."/>
        </authorList>
    </citation>
    <scope>NUCLEOTIDE SEQUENCE [LARGE SCALE GENOMIC DNA]</scope>
    <source>
        <strain evidence="4">ATCC BAA-594 / HTCC2503 / KCTC 12087</strain>
    </source>
</reference>
<keyword evidence="4" id="KW-1185">Reference proteome</keyword>
<evidence type="ECO:0000256" key="1">
    <source>
        <dbReference type="SAM" id="SignalP"/>
    </source>
</evidence>
<feature type="chain" id="PRO_5003140570" description="Porin domain-containing protein" evidence="1">
    <location>
        <begin position="26"/>
        <end position="415"/>
    </location>
</feature>
<gene>
    <name evidence="3" type="ordered locus">PB2503_04727</name>
</gene>
<evidence type="ECO:0000313" key="4">
    <source>
        <dbReference type="Proteomes" id="UP000001302"/>
    </source>
</evidence>
<dbReference type="EMBL" id="CP002156">
    <property type="protein sequence ID" value="ADM09020.1"/>
    <property type="molecule type" value="Genomic_DNA"/>
</dbReference>
<dbReference type="SUPFAM" id="SSF56935">
    <property type="entry name" value="Porins"/>
    <property type="match status" value="1"/>
</dbReference>
<evidence type="ECO:0000313" key="3">
    <source>
        <dbReference type="EMBL" id="ADM09020.1"/>
    </source>
</evidence>
<protein>
    <recommendedName>
        <fullName evidence="2">Porin domain-containing protein</fullName>
    </recommendedName>
</protein>
<proteinExistence type="predicted"/>
<dbReference type="KEGG" id="pbr:PB2503_04727"/>
<feature type="signal peptide" evidence="1">
    <location>
        <begin position="1"/>
        <end position="25"/>
    </location>
</feature>